<dbReference type="EMBL" id="PP856721">
    <property type="protein sequence ID" value="XCH40284.1"/>
    <property type="molecule type" value="Genomic_DNA"/>
</dbReference>
<protein>
    <submittedName>
        <fullName evidence="1">Uncharacterized protein</fullName>
    </submittedName>
</protein>
<sequence length="166" mass="19547">MKIKTSQEMFDALVEKNASPERILEVMMKRADRHLEYFQSAKKQLLKLKAEHRNLLFSTRRLVTVTVDHMAQDNYGAYVWYKNSMYRYEGEGVWKKYHNKDNRSPHYMARHIHSKFKVNLLLSDEDMPEVFIGKCTGNVLGKKIIMADGHMIGYGDEFELRKVKNG</sequence>
<evidence type="ECO:0000313" key="1">
    <source>
        <dbReference type="EMBL" id="XCH40284.1"/>
    </source>
</evidence>
<reference evidence="1" key="1">
    <citation type="submission" date="2024-05" db="EMBL/GenBank/DDBJ databases">
        <authorList>
            <person name="Mugo M.M."/>
            <person name="Musyoki A.M."/>
            <person name="Makumi A.M."/>
            <person name="Mutai I."/>
            <person name="Drechsel O."/>
            <person name="Kering K.K."/>
            <person name="Muturi P."/>
            <person name="Mbae C.K."/>
            <person name="Kariuki S.M."/>
        </authorList>
    </citation>
    <scope>NUCLEOTIDE SEQUENCE</scope>
</reference>
<organism evidence="1">
    <name type="scientific">Salmonella phage vB_SEnST11_KE22</name>
    <dbReference type="NCBI Taxonomy" id="3161173"/>
    <lineage>
        <taxon>Viruses</taxon>
        <taxon>Duplodnaviria</taxon>
        <taxon>Heunggongvirae</taxon>
        <taxon>Uroviricota</taxon>
        <taxon>Caudoviricetes</taxon>
        <taxon>Vequintavirinae</taxon>
        <taxon>Seunavirus</taxon>
    </lineage>
</organism>
<gene>
    <name evidence="1" type="ORF">NDDWPVAN_CDS0158</name>
</gene>
<proteinExistence type="predicted"/>
<name>A0AAU8GI13_9CAUD</name>
<accession>A0AAU8GI13</accession>